<dbReference type="RefSeq" id="WP_126563172.1">
    <property type="nucleotide sequence ID" value="NZ_RYDJ01000144.1"/>
</dbReference>
<evidence type="ECO:0000256" key="5">
    <source>
        <dbReference type="ARBA" id="ARBA00022801"/>
    </source>
</evidence>
<evidence type="ECO:0000256" key="4">
    <source>
        <dbReference type="ARBA" id="ARBA00022692"/>
    </source>
</evidence>
<keyword evidence="3" id="KW-0645">Protease</keyword>
<feature type="transmembrane region" description="Helical" evidence="8">
    <location>
        <begin position="12"/>
        <end position="32"/>
    </location>
</feature>
<feature type="transmembrane region" description="Helical" evidence="8">
    <location>
        <begin position="116"/>
        <end position="144"/>
    </location>
</feature>
<feature type="transmembrane region" description="Helical" evidence="8">
    <location>
        <begin position="150"/>
        <end position="171"/>
    </location>
</feature>
<keyword evidence="5" id="KW-0378">Hydrolase</keyword>
<dbReference type="AlphaFoldDB" id="A0A3S0MC83"/>
<sequence>MKKYFILYKPFLLFLGKFLLTYLLLTFVYQIYLGQFDVKKNEADSFTKLVAQQTEDVLLFFNCDVKTAPNSKEPAVNLYFNQKSMARIIEGCNALSVIILFISFIIAFSGKIKPTILYIIGGSILIHILNVFRIALLCVLMYYYPEQQHFLHGVLFPLFIYGVVFVLWIIWVNKFSKYAKKTIQS</sequence>
<reference evidence="9 10" key="1">
    <citation type="submission" date="2018-12" db="EMBL/GenBank/DDBJ databases">
        <title>Flavobacterium sp. nov., isolated from glacier ice.</title>
        <authorList>
            <person name="Liu Q."/>
            <person name="Xin Y.-H."/>
        </authorList>
    </citation>
    <scope>NUCLEOTIDE SEQUENCE [LARGE SCALE GENOMIC DNA]</scope>
    <source>
        <strain evidence="9 10">RB1N8</strain>
    </source>
</reference>
<evidence type="ECO:0000256" key="1">
    <source>
        <dbReference type="ARBA" id="ARBA00004651"/>
    </source>
</evidence>
<dbReference type="NCBIfam" id="TIGR04128">
    <property type="entry name" value="exoso_Fjoh_1448"/>
    <property type="match status" value="1"/>
</dbReference>
<keyword evidence="2" id="KW-1003">Cell membrane</keyword>
<dbReference type="Pfam" id="PF09721">
    <property type="entry name" value="Exosortase_EpsH"/>
    <property type="match status" value="1"/>
</dbReference>
<evidence type="ECO:0000256" key="7">
    <source>
        <dbReference type="ARBA" id="ARBA00023136"/>
    </source>
</evidence>
<dbReference type="GO" id="GO:0006508">
    <property type="term" value="P:proteolysis"/>
    <property type="evidence" value="ECO:0007669"/>
    <property type="project" value="UniProtKB-KW"/>
</dbReference>
<proteinExistence type="predicted"/>
<gene>
    <name evidence="9" type="primary">xrtF</name>
    <name evidence="9" type="ORF">EKL98_16255</name>
</gene>
<protein>
    <submittedName>
        <fullName evidence="9">Exosortase family protein XrtF</fullName>
    </submittedName>
</protein>
<dbReference type="Proteomes" id="UP000280825">
    <property type="component" value="Unassembled WGS sequence"/>
</dbReference>
<evidence type="ECO:0000313" key="9">
    <source>
        <dbReference type="EMBL" id="RTY96900.1"/>
    </source>
</evidence>
<evidence type="ECO:0000256" key="2">
    <source>
        <dbReference type="ARBA" id="ARBA00022475"/>
    </source>
</evidence>
<evidence type="ECO:0000256" key="3">
    <source>
        <dbReference type="ARBA" id="ARBA00022670"/>
    </source>
</evidence>
<dbReference type="GO" id="GO:0008233">
    <property type="term" value="F:peptidase activity"/>
    <property type="evidence" value="ECO:0007669"/>
    <property type="project" value="UniProtKB-KW"/>
</dbReference>
<dbReference type="EMBL" id="RYDJ01000144">
    <property type="protein sequence ID" value="RTY96900.1"/>
    <property type="molecule type" value="Genomic_DNA"/>
</dbReference>
<organism evidence="9 10">
    <name type="scientific">Flavobacterium bomense</name>
    <dbReference type="NCBI Taxonomy" id="2497483"/>
    <lineage>
        <taxon>Bacteria</taxon>
        <taxon>Pseudomonadati</taxon>
        <taxon>Bacteroidota</taxon>
        <taxon>Flavobacteriia</taxon>
        <taxon>Flavobacteriales</taxon>
        <taxon>Flavobacteriaceae</taxon>
        <taxon>Flavobacterium</taxon>
    </lineage>
</organism>
<evidence type="ECO:0000313" key="10">
    <source>
        <dbReference type="Proteomes" id="UP000280825"/>
    </source>
</evidence>
<evidence type="ECO:0000256" key="6">
    <source>
        <dbReference type="ARBA" id="ARBA00022989"/>
    </source>
</evidence>
<dbReference type="NCBIfam" id="TIGR04178">
    <property type="entry name" value="exo_archaeo"/>
    <property type="match status" value="1"/>
</dbReference>
<keyword evidence="10" id="KW-1185">Reference proteome</keyword>
<name>A0A3S0MC83_9FLAO</name>
<comment type="subcellular location">
    <subcellularLocation>
        <location evidence="1">Cell membrane</location>
        <topology evidence="1">Multi-pass membrane protein</topology>
    </subcellularLocation>
</comment>
<feature type="transmembrane region" description="Helical" evidence="8">
    <location>
        <begin position="88"/>
        <end position="109"/>
    </location>
</feature>
<comment type="caution">
    <text evidence="9">The sequence shown here is derived from an EMBL/GenBank/DDBJ whole genome shotgun (WGS) entry which is preliminary data.</text>
</comment>
<dbReference type="InterPro" id="IPR026392">
    <property type="entry name" value="Exo/Archaeosortase_dom"/>
</dbReference>
<accession>A0A3S0MC83</accession>
<keyword evidence="4 8" id="KW-0812">Transmembrane</keyword>
<dbReference type="InterPro" id="IPR019127">
    <property type="entry name" value="Exosortase"/>
</dbReference>
<dbReference type="InterPro" id="IPR026323">
    <property type="entry name" value="Exosortase-related_prot_XrtF"/>
</dbReference>
<dbReference type="GO" id="GO:0005886">
    <property type="term" value="C:plasma membrane"/>
    <property type="evidence" value="ECO:0007669"/>
    <property type="project" value="UniProtKB-SubCell"/>
</dbReference>
<keyword evidence="7 8" id="KW-0472">Membrane</keyword>
<keyword evidence="6 8" id="KW-1133">Transmembrane helix</keyword>
<evidence type="ECO:0000256" key="8">
    <source>
        <dbReference type="SAM" id="Phobius"/>
    </source>
</evidence>